<dbReference type="STRING" id="51028.A0A0N4V0G6"/>
<dbReference type="Gene3D" id="2.170.270.10">
    <property type="entry name" value="SET domain"/>
    <property type="match status" value="1"/>
</dbReference>
<name>A0A0N4V0G6_ENTVE</name>
<evidence type="ECO:0000256" key="3">
    <source>
        <dbReference type="ARBA" id="ARBA00022691"/>
    </source>
</evidence>
<dbReference type="EMBL" id="UXUI01007512">
    <property type="protein sequence ID" value="VDD87973.1"/>
    <property type="molecule type" value="Genomic_DNA"/>
</dbReference>
<dbReference type="InterPro" id="IPR019734">
    <property type="entry name" value="TPR_rpt"/>
</dbReference>
<keyword evidence="5" id="KW-0472">Membrane</keyword>
<dbReference type="GO" id="GO:0032259">
    <property type="term" value="P:methylation"/>
    <property type="evidence" value="ECO:0007669"/>
    <property type="project" value="UniProtKB-KW"/>
</dbReference>
<dbReference type="AlphaFoldDB" id="A0A0N4V0G6"/>
<dbReference type="GO" id="GO:0005634">
    <property type="term" value="C:nucleus"/>
    <property type="evidence" value="ECO:0007669"/>
    <property type="project" value="TreeGrafter"/>
</dbReference>
<evidence type="ECO:0000256" key="1">
    <source>
        <dbReference type="ARBA" id="ARBA00022603"/>
    </source>
</evidence>
<dbReference type="InterPro" id="IPR046341">
    <property type="entry name" value="SET_dom_sf"/>
</dbReference>
<dbReference type="PROSITE" id="PS50005">
    <property type="entry name" value="TPR"/>
    <property type="match status" value="1"/>
</dbReference>
<organism evidence="9">
    <name type="scientific">Enterobius vermicularis</name>
    <name type="common">Human pinworm</name>
    <dbReference type="NCBI Taxonomy" id="51028"/>
    <lineage>
        <taxon>Eukaryota</taxon>
        <taxon>Metazoa</taxon>
        <taxon>Ecdysozoa</taxon>
        <taxon>Nematoda</taxon>
        <taxon>Chromadorea</taxon>
        <taxon>Rhabditida</taxon>
        <taxon>Spirurina</taxon>
        <taxon>Oxyuridomorpha</taxon>
        <taxon>Oxyuroidea</taxon>
        <taxon>Oxyuridae</taxon>
        <taxon>Enterobius</taxon>
    </lineage>
</organism>
<feature type="transmembrane region" description="Helical" evidence="5">
    <location>
        <begin position="564"/>
        <end position="587"/>
    </location>
</feature>
<dbReference type="GO" id="GO:0005737">
    <property type="term" value="C:cytoplasm"/>
    <property type="evidence" value="ECO:0007669"/>
    <property type="project" value="TreeGrafter"/>
</dbReference>
<dbReference type="Gene3D" id="1.10.220.160">
    <property type="match status" value="1"/>
</dbReference>
<dbReference type="Pfam" id="PF00856">
    <property type="entry name" value="SET"/>
    <property type="match status" value="1"/>
</dbReference>
<feature type="repeat" description="TPR" evidence="4">
    <location>
        <begin position="7"/>
        <end position="40"/>
    </location>
</feature>
<dbReference type="Gene3D" id="6.10.140.2220">
    <property type="match status" value="1"/>
</dbReference>
<gene>
    <name evidence="7" type="ORF">EVEC_LOCUS3116</name>
</gene>
<evidence type="ECO:0000313" key="9">
    <source>
        <dbReference type="WBParaSite" id="EVEC_0000340801-mRNA-1"/>
    </source>
</evidence>
<keyword evidence="8" id="KW-1185">Reference proteome</keyword>
<dbReference type="InterPro" id="IPR011990">
    <property type="entry name" value="TPR-like_helical_dom_sf"/>
</dbReference>
<dbReference type="SUPFAM" id="SSF82199">
    <property type="entry name" value="SET domain"/>
    <property type="match status" value="1"/>
</dbReference>
<protein>
    <submittedName>
        <fullName evidence="9">SET domain-containing protein</fullName>
    </submittedName>
</protein>
<dbReference type="OrthoDB" id="1028014at2759"/>
<keyword evidence="3" id="KW-0949">S-adenosyl-L-methionine</keyword>
<reference evidence="9" key="1">
    <citation type="submission" date="2017-02" db="UniProtKB">
        <authorList>
            <consortium name="WormBaseParasite"/>
        </authorList>
    </citation>
    <scope>IDENTIFICATION</scope>
</reference>
<dbReference type="SUPFAM" id="SSF48452">
    <property type="entry name" value="TPR-like"/>
    <property type="match status" value="1"/>
</dbReference>
<keyword evidence="5" id="KW-1133">Transmembrane helix</keyword>
<feature type="domain" description="SET" evidence="6">
    <location>
        <begin position="115"/>
        <end position="408"/>
    </location>
</feature>
<keyword evidence="4" id="KW-0802">TPR repeat</keyword>
<dbReference type="InterPro" id="IPR052097">
    <property type="entry name" value="SET-MYND_domain_protein"/>
</dbReference>
<dbReference type="Proteomes" id="UP000274131">
    <property type="component" value="Unassembled WGS sequence"/>
</dbReference>
<sequence length="680" mass="77147">MKSEERSVTLRNEGNALYKKGLNKQAIQKYFSALDIAPQDSAAYFQAMSNIAVALINLGFPQYAKQHLNRISEKSTHTGKLKQIEILSYANSELFVPPRQHLYKGHNKFYAELSSAVKVGYSRERGRHLIAAEDIPAGSVIGLEEPTFLVATRRLTNCSHCARILPLSYIPCEECDARFCNEECRGASEYFHWLMRHTTYVPDHSALDLAARVTMHFTREELESAFASQVDRADVAIPFDSKSFTSILRLQEQNFDDHNASVSSAADSILKCTKFLENMGYKECAVENTKQFLVSTLKSIIGRIELNAHLIYHDPCEWILGKHLASRLLIDAGITLKHSFNTKRLEILDSSNDIGDIVAVCLLPVASIANHSCVPNLITSFSDKDERCLVIRTSRDVFSGEELLHNYGPMLGIHSYEKRQVRLQNDFRFTCRCEACVMRGLHPVDRRLECRICCFCQADFVPNNPVEFRCPSCALDKNVKHAYRTIQEELSKMDAALEVEKWDWNNDGIHDEVFKVFEKSLKVYYMGHRRLEDFVERACLAAVKTGYFEYAEKYITFLSGLRKLIFGGSYCSFLANASLLTVVFEIIRMKNVPRMRSKIRLRDLKRMVSVVRSTFNKIYGLGSVRDYELNLLLEQAVGPQAISLILVPSSCYVYSTLYSDHGGAGKWIHLDCQQEAGVGG</sequence>
<keyword evidence="5" id="KW-0812">Transmembrane</keyword>
<dbReference type="PANTHER" id="PTHR46165">
    <property type="entry name" value="SET AND MYND DOMAIN-CONTAINING PROTEIN 4"/>
    <property type="match status" value="1"/>
</dbReference>
<dbReference type="Gene3D" id="1.25.40.10">
    <property type="entry name" value="Tetratricopeptide repeat domain"/>
    <property type="match status" value="1"/>
</dbReference>
<evidence type="ECO:0000313" key="7">
    <source>
        <dbReference type="EMBL" id="VDD87973.1"/>
    </source>
</evidence>
<proteinExistence type="predicted"/>
<dbReference type="InterPro" id="IPR001214">
    <property type="entry name" value="SET_dom"/>
</dbReference>
<dbReference type="WBParaSite" id="EVEC_0000340801-mRNA-1">
    <property type="protein sequence ID" value="EVEC_0000340801-mRNA-1"/>
    <property type="gene ID" value="EVEC_0000340801"/>
</dbReference>
<dbReference type="GO" id="GO:0008168">
    <property type="term" value="F:methyltransferase activity"/>
    <property type="evidence" value="ECO:0007669"/>
    <property type="project" value="UniProtKB-KW"/>
</dbReference>
<accession>A0A0N4V0G6</accession>
<dbReference type="PANTHER" id="PTHR46165:SF2">
    <property type="entry name" value="SET AND MYND DOMAIN-CONTAINING PROTEIN 4"/>
    <property type="match status" value="1"/>
</dbReference>
<dbReference type="GO" id="GO:0042826">
    <property type="term" value="F:histone deacetylase binding"/>
    <property type="evidence" value="ECO:0007669"/>
    <property type="project" value="TreeGrafter"/>
</dbReference>
<evidence type="ECO:0000313" key="8">
    <source>
        <dbReference type="Proteomes" id="UP000274131"/>
    </source>
</evidence>
<evidence type="ECO:0000259" key="6">
    <source>
        <dbReference type="PROSITE" id="PS50280"/>
    </source>
</evidence>
<keyword evidence="2" id="KW-0808">Transferase</keyword>
<reference evidence="7 8" key="2">
    <citation type="submission" date="2018-10" db="EMBL/GenBank/DDBJ databases">
        <authorList>
            <consortium name="Pathogen Informatics"/>
        </authorList>
    </citation>
    <scope>NUCLEOTIDE SEQUENCE [LARGE SCALE GENOMIC DNA]</scope>
</reference>
<evidence type="ECO:0000256" key="4">
    <source>
        <dbReference type="PROSITE-ProRule" id="PRU00339"/>
    </source>
</evidence>
<dbReference type="PROSITE" id="PS50280">
    <property type="entry name" value="SET"/>
    <property type="match status" value="1"/>
</dbReference>
<evidence type="ECO:0000256" key="5">
    <source>
        <dbReference type="SAM" id="Phobius"/>
    </source>
</evidence>
<keyword evidence="1" id="KW-0489">Methyltransferase</keyword>
<evidence type="ECO:0000256" key="2">
    <source>
        <dbReference type="ARBA" id="ARBA00022679"/>
    </source>
</evidence>